<proteinExistence type="predicted"/>
<dbReference type="GO" id="GO:0005737">
    <property type="term" value="C:cytoplasm"/>
    <property type="evidence" value="ECO:0007669"/>
    <property type="project" value="TreeGrafter"/>
</dbReference>
<dbReference type="SMART" id="SM00044">
    <property type="entry name" value="CYCc"/>
    <property type="match status" value="1"/>
</dbReference>
<evidence type="ECO:0000256" key="1">
    <source>
        <dbReference type="ARBA" id="ARBA00022741"/>
    </source>
</evidence>
<dbReference type="InterPro" id="IPR001054">
    <property type="entry name" value="A/G_cyclase"/>
</dbReference>
<dbReference type="Gene3D" id="1.25.40.10">
    <property type="entry name" value="Tetratricopeptide repeat domain"/>
    <property type="match status" value="1"/>
</dbReference>
<evidence type="ECO:0000313" key="5">
    <source>
        <dbReference type="Proteomes" id="UP000093861"/>
    </source>
</evidence>
<keyword evidence="1" id="KW-0547">Nucleotide-binding</keyword>
<dbReference type="InterPro" id="IPR041664">
    <property type="entry name" value="AAA_16"/>
</dbReference>
<comment type="caution">
    <text evidence="4">The sequence shown here is derived from an EMBL/GenBank/DDBJ whole genome shotgun (WGS) entry which is preliminary data.</text>
</comment>
<dbReference type="Gene3D" id="3.30.70.1230">
    <property type="entry name" value="Nucleotide cyclase"/>
    <property type="match status" value="1"/>
</dbReference>
<dbReference type="GO" id="GO:0035556">
    <property type="term" value="P:intracellular signal transduction"/>
    <property type="evidence" value="ECO:0007669"/>
    <property type="project" value="InterPro"/>
</dbReference>
<sequence length="1064" mass="115536">MASPVSEATSRCELCGNDLRAKARFCDVCGSPVTPRPASGEYKQVTVLFADVVGSMKLAAAIDAERLQQIMNDMFNRAAAVVQRYHGTVDKFTGDGLMALFGAPVALEDHALRACISALEIHSVTKELAAEVLRRDSVTLQIRVGLNSGEVIAGEIGSGQGRYTAVGHPVGMAQRMEAAAPPGGVMCSLSTARLVENAAQLGPVEDVLVKGADVPVPARQLLAMSSERMVLGRQEGLMLGRDTEMHLLRSLFDTHPGCLVGIVGPPGLGKSRLLREFTEVAESHGADIVVARCEAHTSALAFRALSRLLRAMFKVEGLSPGEAREHTSSQCPGLLRPLSDDAQILFEAMGIADSAALPLQLSAEARRRRLIEIGAHAVRTRPGRTVFVLEDAHWIDEQSDDVLADFATALDGTMSLFVTTYRPEFHGALHHRSKQTMRLQPLTESMSVRLVGHLLGADPSLRGLAERIATAAAGNPFFAEEIVRDLAGRGVLSGSRGGYRLAGDDSEIAVPPTVQAVLAARIDRLPVHTKSILNAAAVIGNHFDVDTLNALLPESLSTRLAELVSAELIDQVEFVPRQRYCFHHPLVRTVAYESQLSAIRGQAHRRLAAAIEARDSGAGDDNAALIARHLEAGGELVQAYRWHMRAAEWLRPRGIRAARAEWESARRIADALADDHDDVIAMRIEPRAMLISTALYVTDAFGTDDVYEELRDLTMRSGDLTPFALATAGRIWSFSLNDVRVPEAVTLASELEDMVDGIVCGAATKAIILNSVANMWFAVCEFDRALRAIDAILALPDDVPPNETVAAQVLRGVIEICLGDSEEGQRHFRKGMEQAGTLGPLNYAMVSHYWGTVAVLGMCRADDLIDETREALRCAESLGDVSGLIATLWAHGSVLLRAKNTSHDAAIELLERARILIEEHKLHIVALATITADLAIDAARQGRIDEAIENLRSTVVQHFEGGCRAYVGRTAEALIELLARRGSVGDLIEAHRIIDRWQVREAGITAVDLWWLKSRALLARADGESDDYVELSRTYLEFCERLDASGRLPEARRMLDESFAPRKG</sequence>
<dbReference type="EMBL" id="LZJS01000087">
    <property type="protein sequence ID" value="OBH60457.1"/>
    <property type="molecule type" value="Genomic_DNA"/>
</dbReference>
<dbReference type="SUPFAM" id="SSF55073">
    <property type="entry name" value="Nucleotide cyclase"/>
    <property type="match status" value="1"/>
</dbReference>
<name>A0A1A2S9N4_9MYCO</name>
<keyword evidence="2" id="KW-0067">ATP-binding</keyword>
<dbReference type="InterPro" id="IPR027417">
    <property type="entry name" value="P-loop_NTPase"/>
</dbReference>
<gene>
    <name evidence="4" type="ORF">A5685_26910</name>
</gene>
<evidence type="ECO:0000256" key="2">
    <source>
        <dbReference type="ARBA" id="ARBA00022840"/>
    </source>
</evidence>
<dbReference type="GO" id="GO:0004016">
    <property type="term" value="F:adenylate cyclase activity"/>
    <property type="evidence" value="ECO:0007669"/>
    <property type="project" value="TreeGrafter"/>
</dbReference>
<dbReference type="Gene3D" id="3.40.50.300">
    <property type="entry name" value="P-loop containing nucleotide triphosphate hydrolases"/>
    <property type="match status" value="1"/>
</dbReference>
<dbReference type="Pfam" id="PF00211">
    <property type="entry name" value="Guanylate_cyc"/>
    <property type="match status" value="1"/>
</dbReference>
<organism evidence="4 5">
    <name type="scientific">Mycobacterium colombiense</name>
    <dbReference type="NCBI Taxonomy" id="339268"/>
    <lineage>
        <taxon>Bacteria</taxon>
        <taxon>Bacillati</taxon>
        <taxon>Actinomycetota</taxon>
        <taxon>Actinomycetes</taxon>
        <taxon>Mycobacteriales</taxon>
        <taxon>Mycobacteriaceae</taxon>
        <taxon>Mycobacterium</taxon>
        <taxon>Mycobacterium avium complex (MAC)</taxon>
    </lineage>
</organism>
<dbReference type="PANTHER" id="PTHR16305:SF28">
    <property type="entry name" value="GUANYLATE CYCLASE DOMAIN-CONTAINING PROTEIN"/>
    <property type="match status" value="1"/>
</dbReference>
<accession>A0A1A2S9N4</accession>
<dbReference type="Pfam" id="PF13191">
    <property type="entry name" value="AAA_16"/>
    <property type="match status" value="1"/>
</dbReference>
<protein>
    <submittedName>
        <fullName evidence="4">Adenylyl cyclase</fullName>
    </submittedName>
</protein>
<dbReference type="GO" id="GO:0009190">
    <property type="term" value="P:cyclic nucleotide biosynthetic process"/>
    <property type="evidence" value="ECO:0007669"/>
    <property type="project" value="InterPro"/>
</dbReference>
<evidence type="ECO:0000313" key="4">
    <source>
        <dbReference type="EMBL" id="OBH60457.1"/>
    </source>
</evidence>
<dbReference type="RefSeq" id="WP_064952035.1">
    <property type="nucleotide sequence ID" value="NZ_LZJS01000087.1"/>
</dbReference>
<dbReference type="PROSITE" id="PS50125">
    <property type="entry name" value="GUANYLATE_CYCLASE_2"/>
    <property type="match status" value="1"/>
</dbReference>
<dbReference type="PANTHER" id="PTHR16305">
    <property type="entry name" value="TESTICULAR SOLUBLE ADENYLYL CYCLASE"/>
    <property type="match status" value="1"/>
</dbReference>
<dbReference type="GO" id="GO:0005524">
    <property type="term" value="F:ATP binding"/>
    <property type="evidence" value="ECO:0007669"/>
    <property type="project" value="UniProtKB-KW"/>
</dbReference>
<reference evidence="4 5" key="1">
    <citation type="submission" date="2016-06" db="EMBL/GenBank/DDBJ databases">
        <authorList>
            <person name="Kjaerup R.B."/>
            <person name="Dalgaard T.S."/>
            <person name="Juul-Madsen H.R."/>
        </authorList>
    </citation>
    <scope>NUCLEOTIDE SEQUENCE [LARGE SCALE GENOMIC DNA]</scope>
    <source>
        <strain evidence="4 5">E2464</strain>
    </source>
</reference>
<dbReference type="SUPFAM" id="SSF52540">
    <property type="entry name" value="P-loop containing nucleoside triphosphate hydrolases"/>
    <property type="match status" value="1"/>
</dbReference>
<dbReference type="AlphaFoldDB" id="A0A1A2S9N4"/>
<evidence type="ECO:0000259" key="3">
    <source>
        <dbReference type="PROSITE" id="PS50125"/>
    </source>
</evidence>
<feature type="domain" description="Guanylate cyclase" evidence="3">
    <location>
        <begin position="46"/>
        <end position="177"/>
    </location>
</feature>
<dbReference type="CDD" id="cd07302">
    <property type="entry name" value="CHD"/>
    <property type="match status" value="1"/>
</dbReference>
<dbReference type="Proteomes" id="UP000093861">
    <property type="component" value="Unassembled WGS sequence"/>
</dbReference>
<dbReference type="InterPro" id="IPR011990">
    <property type="entry name" value="TPR-like_helical_dom_sf"/>
</dbReference>
<dbReference type="InterPro" id="IPR029787">
    <property type="entry name" value="Nucleotide_cyclase"/>
</dbReference>